<gene>
    <name evidence="1" type="ORF">CVT24_002008</name>
</gene>
<dbReference type="Proteomes" id="UP000284842">
    <property type="component" value="Unassembled WGS sequence"/>
</dbReference>
<dbReference type="AlphaFoldDB" id="A0A409YHG5"/>
<evidence type="ECO:0000313" key="2">
    <source>
        <dbReference type="Proteomes" id="UP000284842"/>
    </source>
</evidence>
<organism evidence="1 2">
    <name type="scientific">Panaeolus cyanescens</name>
    <dbReference type="NCBI Taxonomy" id="181874"/>
    <lineage>
        <taxon>Eukaryota</taxon>
        <taxon>Fungi</taxon>
        <taxon>Dikarya</taxon>
        <taxon>Basidiomycota</taxon>
        <taxon>Agaricomycotina</taxon>
        <taxon>Agaricomycetes</taxon>
        <taxon>Agaricomycetidae</taxon>
        <taxon>Agaricales</taxon>
        <taxon>Agaricineae</taxon>
        <taxon>Galeropsidaceae</taxon>
        <taxon>Panaeolus</taxon>
    </lineage>
</organism>
<dbReference type="EMBL" id="NHTK01001168">
    <property type="protein sequence ID" value="PPR02459.1"/>
    <property type="molecule type" value="Genomic_DNA"/>
</dbReference>
<comment type="caution">
    <text evidence="1">The sequence shown here is derived from an EMBL/GenBank/DDBJ whole genome shotgun (WGS) entry which is preliminary data.</text>
</comment>
<sequence length="36" mass="4075">MITKPTFQQAIVRNLSDKNTQLQKQLDSVIREGEGS</sequence>
<keyword evidence="2" id="KW-1185">Reference proteome</keyword>
<proteinExistence type="predicted"/>
<evidence type="ECO:0000313" key="1">
    <source>
        <dbReference type="EMBL" id="PPR02459.1"/>
    </source>
</evidence>
<reference evidence="1 2" key="1">
    <citation type="journal article" date="2018" name="Evol. Lett.">
        <title>Horizontal gene cluster transfer increased hallucinogenic mushroom diversity.</title>
        <authorList>
            <person name="Reynolds H.T."/>
            <person name="Vijayakumar V."/>
            <person name="Gluck-Thaler E."/>
            <person name="Korotkin H.B."/>
            <person name="Matheny P.B."/>
            <person name="Slot J.C."/>
        </authorList>
    </citation>
    <scope>NUCLEOTIDE SEQUENCE [LARGE SCALE GENOMIC DNA]</scope>
    <source>
        <strain evidence="1 2">2629</strain>
    </source>
</reference>
<name>A0A409YHG5_9AGAR</name>
<accession>A0A409YHG5</accession>
<dbReference type="InParanoid" id="A0A409YHG5"/>
<protein>
    <submittedName>
        <fullName evidence="1">Uncharacterized protein</fullName>
    </submittedName>
</protein>
<dbReference type="OrthoDB" id="3021738at2759"/>